<proteinExistence type="inferred from homology"/>
<feature type="transmembrane region" description="Helical" evidence="8">
    <location>
        <begin position="101"/>
        <end position="121"/>
    </location>
</feature>
<protein>
    <recommendedName>
        <fullName evidence="8">Probable membrane transporter protein</fullName>
    </recommendedName>
</protein>
<evidence type="ECO:0000313" key="9">
    <source>
        <dbReference type="EMBL" id="EHO40653.1"/>
    </source>
</evidence>
<sequence precursor="true">MSELLLFAVVFLISFVGSMLQGSIGFGLGPFAVPLLVLIDPAFVPAPLLLVALVLTSLMFVRERSAVRFEEFSFAAIGRVIGSIIGAYFLTIFPAQHLKPLFALLVIIAVILSVAGIKLALNRKNLISAGVVSGFMATVAAIGGAPMALVFQRESGPKIRGTLAAIFILGTIVSLVSLAIVGKFTLADVHRALWLLPGVLLGFFFSKKTARILDRGYLRPAILTLTTLAAMAIIFDQWFLNR</sequence>
<dbReference type="InterPro" id="IPR002781">
    <property type="entry name" value="TM_pro_TauE-like"/>
</dbReference>
<gene>
    <name evidence="9" type="ORF">Calab_1019</name>
</gene>
<dbReference type="PANTHER" id="PTHR30269">
    <property type="entry name" value="TRANSMEMBRANE PROTEIN YFCA"/>
    <property type="match status" value="1"/>
</dbReference>
<dbReference type="RefSeq" id="WP_006927677.1">
    <property type="nucleotide sequence ID" value="NZ_CM001402.1"/>
</dbReference>
<reference evidence="9 10" key="1">
    <citation type="submission" date="2011-09" db="EMBL/GenBank/DDBJ databases">
        <title>The permanent draft genome of Caldithrix abyssi DSM 13497.</title>
        <authorList>
            <consortium name="US DOE Joint Genome Institute (JGI-PGF)"/>
            <person name="Lucas S."/>
            <person name="Han J."/>
            <person name="Lapidus A."/>
            <person name="Bruce D."/>
            <person name="Goodwin L."/>
            <person name="Pitluck S."/>
            <person name="Peters L."/>
            <person name="Kyrpides N."/>
            <person name="Mavromatis K."/>
            <person name="Ivanova N."/>
            <person name="Mikhailova N."/>
            <person name="Chertkov O."/>
            <person name="Detter J.C."/>
            <person name="Tapia R."/>
            <person name="Han C."/>
            <person name="Land M."/>
            <person name="Hauser L."/>
            <person name="Markowitz V."/>
            <person name="Cheng J.-F."/>
            <person name="Hugenholtz P."/>
            <person name="Woyke T."/>
            <person name="Wu D."/>
            <person name="Spring S."/>
            <person name="Brambilla E."/>
            <person name="Klenk H.-P."/>
            <person name="Eisen J.A."/>
        </authorList>
    </citation>
    <scope>NUCLEOTIDE SEQUENCE [LARGE SCALE GENOMIC DNA]</scope>
    <source>
        <strain evidence="9 10">DSM 13497</strain>
    </source>
</reference>
<dbReference type="EMBL" id="CM001402">
    <property type="protein sequence ID" value="EHO40653.1"/>
    <property type="molecule type" value="Genomic_DNA"/>
</dbReference>
<evidence type="ECO:0000256" key="1">
    <source>
        <dbReference type="ARBA" id="ARBA00004651"/>
    </source>
</evidence>
<keyword evidence="3" id="KW-0813">Transport</keyword>
<dbReference type="GO" id="GO:0005886">
    <property type="term" value="C:plasma membrane"/>
    <property type="evidence" value="ECO:0007669"/>
    <property type="project" value="UniProtKB-SubCell"/>
</dbReference>
<keyword evidence="6 8" id="KW-1133">Transmembrane helix</keyword>
<dbReference type="Pfam" id="PF01925">
    <property type="entry name" value="TauE"/>
    <property type="match status" value="1"/>
</dbReference>
<dbReference type="InterPro" id="IPR052017">
    <property type="entry name" value="TSUP"/>
</dbReference>
<keyword evidence="7 8" id="KW-0472">Membrane</keyword>
<comment type="similarity">
    <text evidence="2 8">Belongs to the 4-toluene sulfonate uptake permease (TSUP) (TC 2.A.102) family.</text>
</comment>
<dbReference type="AlphaFoldDB" id="H1XVS6"/>
<evidence type="ECO:0000256" key="3">
    <source>
        <dbReference type="ARBA" id="ARBA00022448"/>
    </source>
</evidence>
<keyword evidence="4 8" id="KW-1003">Cell membrane</keyword>
<keyword evidence="5 8" id="KW-0812">Transmembrane</keyword>
<dbReference type="HOGENOM" id="CLU_054750_2_0_0"/>
<dbReference type="PANTHER" id="PTHR30269:SF37">
    <property type="entry name" value="MEMBRANE TRANSPORTER PROTEIN"/>
    <property type="match status" value="1"/>
</dbReference>
<dbReference type="InParanoid" id="H1XVS6"/>
<feature type="transmembrane region" description="Helical" evidence="8">
    <location>
        <begin position="163"/>
        <end position="182"/>
    </location>
</feature>
<evidence type="ECO:0000256" key="2">
    <source>
        <dbReference type="ARBA" id="ARBA00009142"/>
    </source>
</evidence>
<accession>H1XVS6</accession>
<feature type="transmembrane region" description="Helical" evidence="8">
    <location>
        <begin position="217"/>
        <end position="240"/>
    </location>
</feature>
<evidence type="ECO:0000256" key="5">
    <source>
        <dbReference type="ARBA" id="ARBA00022692"/>
    </source>
</evidence>
<organism evidence="9 10">
    <name type="scientific">Caldithrix abyssi DSM 13497</name>
    <dbReference type="NCBI Taxonomy" id="880073"/>
    <lineage>
        <taxon>Bacteria</taxon>
        <taxon>Pseudomonadati</taxon>
        <taxon>Calditrichota</taxon>
        <taxon>Calditrichia</taxon>
        <taxon>Calditrichales</taxon>
        <taxon>Calditrichaceae</taxon>
        <taxon>Caldithrix</taxon>
    </lineage>
</organism>
<dbReference type="PaxDb" id="880073-Calab_1019"/>
<feature type="transmembrane region" description="Helical" evidence="8">
    <location>
        <begin position="43"/>
        <end position="61"/>
    </location>
</feature>
<dbReference type="eggNOG" id="COG0730">
    <property type="taxonomic scope" value="Bacteria"/>
</dbReference>
<comment type="subcellular location">
    <subcellularLocation>
        <location evidence="1 8">Cell membrane</location>
        <topology evidence="1 8">Multi-pass membrane protein</topology>
    </subcellularLocation>
</comment>
<dbReference type="OrthoDB" id="5472127at2"/>
<evidence type="ECO:0000256" key="8">
    <source>
        <dbReference type="RuleBase" id="RU363041"/>
    </source>
</evidence>
<dbReference type="Proteomes" id="UP000004671">
    <property type="component" value="Chromosome"/>
</dbReference>
<keyword evidence="10" id="KW-1185">Reference proteome</keyword>
<evidence type="ECO:0000313" key="10">
    <source>
        <dbReference type="Proteomes" id="UP000004671"/>
    </source>
</evidence>
<feature type="transmembrane region" description="Helical" evidence="8">
    <location>
        <begin position="128"/>
        <end position="151"/>
    </location>
</feature>
<name>H1XVS6_CALAY</name>
<evidence type="ECO:0000256" key="7">
    <source>
        <dbReference type="ARBA" id="ARBA00023136"/>
    </source>
</evidence>
<evidence type="ECO:0000256" key="6">
    <source>
        <dbReference type="ARBA" id="ARBA00022989"/>
    </source>
</evidence>
<evidence type="ECO:0000256" key="4">
    <source>
        <dbReference type="ARBA" id="ARBA00022475"/>
    </source>
</evidence>
<feature type="transmembrane region" description="Helical" evidence="8">
    <location>
        <begin position="73"/>
        <end position="95"/>
    </location>
</feature>